<organism evidence="3 4">
    <name type="scientific">Sparassis crispa</name>
    <dbReference type="NCBI Taxonomy" id="139825"/>
    <lineage>
        <taxon>Eukaryota</taxon>
        <taxon>Fungi</taxon>
        <taxon>Dikarya</taxon>
        <taxon>Basidiomycota</taxon>
        <taxon>Agaricomycotina</taxon>
        <taxon>Agaricomycetes</taxon>
        <taxon>Polyporales</taxon>
        <taxon>Sparassidaceae</taxon>
        <taxon>Sparassis</taxon>
    </lineage>
</organism>
<dbReference type="AlphaFoldDB" id="A0A401GM73"/>
<dbReference type="InterPro" id="IPR038279">
    <property type="entry name" value="Ndc10_dom2_sf"/>
</dbReference>
<keyword evidence="4" id="KW-1185">Reference proteome</keyword>
<comment type="caution">
    <text evidence="3">The sequence shown here is derived from an EMBL/GenBank/DDBJ whole genome shotgun (WGS) entry which is preliminary data.</text>
</comment>
<dbReference type="InterPro" id="IPR022210">
    <property type="entry name" value="TF_GCR1-like"/>
</dbReference>
<dbReference type="EMBL" id="BFAD01000005">
    <property type="protein sequence ID" value="GBE83282.1"/>
    <property type="molecule type" value="Genomic_DNA"/>
</dbReference>
<dbReference type="Gene3D" id="1.10.443.20">
    <property type="entry name" value="Centromere DNA-binding protein complex CBF3 subunit, domain 2"/>
    <property type="match status" value="1"/>
</dbReference>
<accession>A0A401GM73</accession>
<evidence type="ECO:0000259" key="2">
    <source>
        <dbReference type="Pfam" id="PF16787"/>
    </source>
</evidence>
<dbReference type="InParanoid" id="A0A401GM73"/>
<protein>
    <recommendedName>
        <fullName evidence="5">Transcription activator GCR1-like domain-containing protein</fullName>
    </recommendedName>
</protein>
<dbReference type="PANTHER" id="PTHR37784:SF2">
    <property type="entry name" value="HIGH-OSMOLARITY-INDUCED TRANSCRIPTION PROTEIN 1"/>
    <property type="match status" value="1"/>
</dbReference>
<name>A0A401GM73_9APHY</name>
<dbReference type="GO" id="GO:0060963">
    <property type="term" value="P:positive regulation of ribosomal protein gene transcription by RNA polymerase II"/>
    <property type="evidence" value="ECO:0007669"/>
    <property type="project" value="TreeGrafter"/>
</dbReference>
<evidence type="ECO:0000259" key="1">
    <source>
        <dbReference type="Pfam" id="PF12550"/>
    </source>
</evidence>
<evidence type="ECO:0000313" key="4">
    <source>
        <dbReference type="Proteomes" id="UP000287166"/>
    </source>
</evidence>
<feature type="domain" description="Transcription activator GCR1-like" evidence="1">
    <location>
        <begin position="300"/>
        <end position="370"/>
    </location>
</feature>
<feature type="domain" description="Ndc10" evidence="2">
    <location>
        <begin position="3"/>
        <end position="79"/>
    </location>
</feature>
<dbReference type="Pfam" id="PF16787">
    <property type="entry name" value="NDC10_II"/>
    <property type="match status" value="1"/>
</dbReference>
<dbReference type="Pfam" id="PF12550">
    <property type="entry name" value="GCR1_C"/>
    <property type="match status" value="1"/>
</dbReference>
<dbReference type="InterPro" id="IPR031872">
    <property type="entry name" value="NDC10_II"/>
</dbReference>
<dbReference type="GO" id="GO:0000978">
    <property type="term" value="F:RNA polymerase II cis-regulatory region sequence-specific DNA binding"/>
    <property type="evidence" value="ECO:0007669"/>
    <property type="project" value="TreeGrafter"/>
</dbReference>
<dbReference type="PANTHER" id="PTHR37784">
    <property type="entry name" value="PROTEIN MSN1"/>
    <property type="match status" value="1"/>
</dbReference>
<dbReference type="GO" id="GO:0000981">
    <property type="term" value="F:DNA-binding transcription factor activity, RNA polymerase II-specific"/>
    <property type="evidence" value="ECO:0007669"/>
    <property type="project" value="TreeGrafter"/>
</dbReference>
<gene>
    <name evidence="3" type="ORF">SCP_0503300</name>
</gene>
<sequence length="404" mass="44848">MLSPPSEFLAQVFPWIEQEQAALKTRIQDNLLAQDYALCHFLRLMLWLRRVLLQDAAILCTMQPSAPVFAFAPFNTPAFHTFASQAMPAIREAEEQARMAYQNLPEHLICSLRGATTDVLMEQKRQHEESNRQMSDMSERILKMEGIIGMLLNSRSTRRSKITFVPPKQSLAAPVTAPAPVPAAAAPPVITINFHGGDGPVSTSAVPSVSTSVSAVANSAASSDSTAMLDGSSRHVAAVPALPSVLGMVAPSVAPARADPRSARRDELRQKYGEVVFQKHEPWVWKQGELLPCYQYQLVNAIVDVWTEWMDGLGGHISVRELTEKWGNCWCLNDAGLKTEGGHRKKIIDPITELLQKPRWSIQLVLRFFNEKYGHYRARSFADYLTKHGGAGHCEVLQVATHYP</sequence>
<dbReference type="OrthoDB" id="2663544at2759"/>
<dbReference type="STRING" id="139825.A0A401GM73"/>
<evidence type="ECO:0000313" key="3">
    <source>
        <dbReference type="EMBL" id="GBE83282.1"/>
    </source>
</evidence>
<dbReference type="InterPro" id="IPR052146">
    <property type="entry name" value="HOT1"/>
</dbReference>
<dbReference type="RefSeq" id="XP_027614195.1">
    <property type="nucleotide sequence ID" value="XM_027758394.1"/>
</dbReference>
<reference evidence="3 4" key="1">
    <citation type="journal article" date="2018" name="Sci. Rep.">
        <title>Genome sequence of the cauliflower mushroom Sparassis crispa (Hanabiratake) and its association with beneficial usage.</title>
        <authorList>
            <person name="Kiyama R."/>
            <person name="Furutani Y."/>
            <person name="Kawaguchi K."/>
            <person name="Nakanishi T."/>
        </authorList>
    </citation>
    <scope>NUCLEOTIDE SEQUENCE [LARGE SCALE GENOMIC DNA]</scope>
</reference>
<evidence type="ECO:0008006" key="5">
    <source>
        <dbReference type="Google" id="ProtNLM"/>
    </source>
</evidence>
<dbReference type="GeneID" id="38780199"/>
<dbReference type="Proteomes" id="UP000287166">
    <property type="component" value="Unassembled WGS sequence"/>
</dbReference>
<proteinExistence type="predicted"/>